<keyword evidence="7" id="KW-0418">Kinase</keyword>
<dbReference type="SUPFAM" id="SSF57184">
    <property type="entry name" value="Growth factor receptor domain"/>
    <property type="match status" value="1"/>
</dbReference>
<evidence type="ECO:0000256" key="7">
    <source>
        <dbReference type="ARBA" id="ARBA00022777"/>
    </source>
</evidence>
<sequence length="1012" mass="115871">MTIMPALSAQHTRSIAKLRRQQQCATKNVCHNNSSSDSLSSICAPHMACANHKFLLIVFICTVGFLLTVCRLPTVNAATNPRVAPRPVRTEPGECRSIDIRNDCESFEQLHNCTVIRGFLLIVQVPAEDYETRKPCHHENYTFPLLREISDFVIFHDVRGLRSIRNLFPNLAVIRGRRLFLNYALGFTNMPDLEALEFPSLIAIQRGHIYINNCPKLCNLDKIDFDRITLSVGENHVFPMAPEDCPKKTVCQNCVTEHCWSNDVCQRFENDNLFDPAKGIQHCHSECLGGCHNSSSDGCYTCKNREDHGNCVKECPPDKYLFEIDQTCHTKDECMKLFNITGMTVKDNKCLIECPEGSVFDINGRDIINCIPCDVETRDNIYTIFNLGDADRLRGCKSLNASVIISIRHTVNEDDLVNSLGNLQEIGGYLKIIGSDGLTSLKFLKGLRRIAGRGELLEAGLYGLVLYDNENLRDLWQPQKNFEVVHGSMYVEMNKKLCNRKLREFARKVRHDVLKDALQVNDQEVLCDPAKLSLHIEILSHRSAKFSWPKEQTSSEVEIMYRPIAANEEFVEHSELDTHICRRIQWTRILAFPKDLESNETHYIYTANDLKPRTRYACLVKTFGLADIHDTRSDLMYLTTRVDLPGPPTINITRKNDVSLTVQLEHSPDDVVTYYKMEVYNLTDNKQLLDHRDFCVQPNLMYHDKDTIVSNDEDEDACCRRKEEEADDHRFVHNMRKLFECNLDNMENCRAITNLAELSPGTVSPMNAWLRKNLDATSHNATIITHLKRFSLYTLQVQSCNEAGCGAYAFHSTRTNFSISGDSLESLMACRIGGLNEFHVYFPEPQNANGAITSYVVHFRLHQPDTDSFRSHNECVTRSQHEFNNYQLIAQLDAPFNEVAVRVFSLAGGFLTPWMPITICPFQSAIVKMGAVTEHKKGYAGKIIMSCFLFGVCSFIAWGCFKWGWWRWRRFEEIRRHFSRVWNWEPRRIGDGGQSLVEYRNVPEEERLESSG</sequence>
<evidence type="ECO:0000256" key="4">
    <source>
        <dbReference type="ARBA" id="ARBA00022679"/>
    </source>
</evidence>
<comment type="subcellular location">
    <subcellularLocation>
        <location evidence="1">Membrane</location>
        <topology evidence="1">Single-pass type I membrane protein</topology>
    </subcellularLocation>
</comment>
<evidence type="ECO:0000256" key="10">
    <source>
        <dbReference type="ARBA" id="ARBA00023136"/>
    </source>
</evidence>
<dbReference type="InterPro" id="IPR006212">
    <property type="entry name" value="Furin_repeat"/>
</dbReference>
<organism evidence="18">
    <name type="scientific">Bactrocera dorsalis</name>
    <name type="common">Oriental fruit fly</name>
    <name type="synonym">Dacus dorsalis</name>
    <dbReference type="NCBI Taxonomy" id="27457"/>
    <lineage>
        <taxon>Eukaryota</taxon>
        <taxon>Metazoa</taxon>
        <taxon>Ecdysozoa</taxon>
        <taxon>Arthropoda</taxon>
        <taxon>Hexapoda</taxon>
        <taxon>Insecta</taxon>
        <taxon>Pterygota</taxon>
        <taxon>Neoptera</taxon>
        <taxon>Endopterygota</taxon>
        <taxon>Diptera</taxon>
        <taxon>Brachycera</taxon>
        <taxon>Muscomorpha</taxon>
        <taxon>Tephritoidea</taxon>
        <taxon>Tephritidae</taxon>
        <taxon>Bactrocera</taxon>
        <taxon>Bactrocera</taxon>
    </lineage>
</organism>
<dbReference type="Pfam" id="PF01030">
    <property type="entry name" value="Recep_L_domain"/>
    <property type="match status" value="2"/>
</dbReference>
<feature type="domain" description="Receptor L-domain" evidence="17">
    <location>
        <begin position="112"/>
        <end position="226"/>
    </location>
</feature>
<dbReference type="InterPro" id="IPR036941">
    <property type="entry name" value="Rcpt_L-dom_sf"/>
</dbReference>
<dbReference type="Gene3D" id="2.60.40.10">
    <property type="entry name" value="Immunoglobulins"/>
    <property type="match status" value="1"/>
</dbReference>
<keyword evidence="12 18" id="KW-0675">Receptor</keyword>
<dbReference type="SMART" id="SM00261">
    <property type="entry name" value="FU"/>
    <property type="match status" value="1"/>
</dbReference>
<dbReference type="GO" id="GO:0016020">
    <property type="term" value="C:membrane"/>
    <property type="evidence" value="ECO:0007669"/>
    <property type="project" value="UniProtKB-SubCell"/>
</dbReference>
<dbReference type="EC" id="2.7.10.1" evidence="2"/>
<name>A0A034VA78_BACDO</name>
<dbReference type="InterPro" id="IPR006211">
    <property type="entry name" value="Furin-like_Cys-rich_dom"/>
</dbReference>
<dbReference type="EMBL" id="GAKP01019935">
    <property type="protein sequence ID" value="JAC39017.1"/>
    <property type="molecule type" value="Transcribed_RNA"/>
</dbReference>
<dbReference type="Gene3D" id="3.80.20.20">
    <property type="entry name" value="Receptor L-domain"/>
    <property type="match status" value="2"/>
</dbReference>
<evidence type="ECO:0000256" key="11">
    <source>
        <dbReference type="ARBA" id="ARBA00023137"/>
    </source>
</evidence>
<reference evidence="18" key="1">
    <citation type="journal article" date="2014" name="BMC Genomics">
        <title>Characterizing the developmental transcriptome of the oriental fruit fly, Bactrocera dorsalis (Diptera: Tephritidae) through comparative genomic analysis with Drosophila melanogaster utilizing modENCODE datasets.</title>
        <authorList>
            <person name="Geib S.M."/>
            <person name="Calla B."/>
            <person name="Hall B."/>
            <person name="Hou S."/>
            <person name="Manoukis N.C."/>
        </authorList>
    </citation>
    <scope>NUCLEOTIDE SEQUENCE</scope>
    <source>
        <strain evidence="18">Punador</strain>
    </source>
</reference>
<feature type="transmembrane region" description="Helical" evidence="15">
    <location>
        <begin position="943"/>
        <end position="966"/>
    </location>
</feature>
<dbReference type="InterPro" id="IPR013783">
    <property type="entry name" value="Ig-like_fold"/>
</dbReference>
<dbReference type="GO" id="GO:0004714">
    <property type="term" value="F:transmembrane receptor protein tyrosine kinase activity"/>
    <property type="evidence" value="ECO:0007669"/>
    <property type="project" value="UniProtKB-EC"/>
</dbReference>
<evidence type="ECO:0000256" key="13">
    <source>
        <dbReference type="ARBA" id="ARBA00023180"/>
    </source>
</evidence>
<dbReference type="InterPro" id="IPR000494">
    <property type="entry name" value="Rcpt_L-dom"/>
</dbReference>
<evidence type="ECO:0000256" key="12">
    <source>
        <dbReference type="ARBA" id="ARBA00023170"/>
    </source>
</evidence>
<keyword evidence="3" id="KW-0597">Phosphoprotein</keyword>
<dbReference type="Pfam" id="PF00757">
    <property type="entry name" value="Furin-like"/>
    <property type="match status" value="1"/>
</dbReference>
<dbReference type="GO" id="GO:0005524">
    <property type="term" value="F:ATP binding"/>
    <property type="evidence" value="ECO:0007669"/>
    <property type="project" value="UniProtKB-KW"/>
</dbReference>
<dbReference type="SUPFAM" id="SSF49265">
    <property type="entry name" value="Fibronectin type III"/>
    <property type="match status" value="3"/>
</dbReference>
<comment type="catalytic activity">
    <reaction evidence="14">
        <text>L-tyrosyl-[protein] + ATP = O-phospho-L-tyrosyl-[protein] + ADP + H(+)</text>
        <dbReference type="Rhea" id="RHEA:10596"/>
        <dbReference type="Rhea" id="RHEA-COMP:10136"/>
        <dbReference type="Rhea" id="RHEA-COMP:20101"/>
        <dbReference type="ChEBI" id="CHEBI:15378"/>
        <dbReference type="ChEBI" id="CHEBI:30616"/>
        <dbReference type="ChEBI" id="CHEBI:46858"/>
        <dbReference type="ChEBI" id="CHEBI:61978"/>
        <dbReference type="ChEBI" id="CHEBI:456216"/>
        <dbReference type="EC" id="2.7.10.1"/>
    </reaction>
</comment>
<dbReference type="SUPFAM" id="SSF52058">
    <property type="entry name" value="L domain-like"/>
    <property type="match status" value="2"/>
</dbReference>
<dbReference type="CDD" id="cd00064">
    <property type="entry name" value="FU"/>
    <property type="match status" value="1"/>
</dbReference>
<evidence type="ECO:0000313" key="18">
    <source>
        <dbReference type="EMBL" id="JAC39017.1"/>
    </source>
</evidence>
<evidence type="ECO:0000256" key="1">
    <source>
        <dbReference type="ARBA" id="ARBA00004479"/>
    </source>
</evidence>
<evidence type="ECO:0000259" key="16">
    <source>
        <dbReference type="Pfam" id="PF00757"/>
    </source>
</evidence>
<keyword evidence="6" id="KW-0547">Nucleotide-binding</keyword>
<evidence type="ECO:0000256" key="15">
    <source>
        <dbReference type="SAM" id="Phobius"/>
    </source>
</evidence>
<keyword evidence="13" id="KW-0325">Glycoprotein</keyword>
<accession>A0A034VA78</accession>
<keyword evidence="5 15" id="KW-0812">Transmembrane</keyword>
<proteinExistence type="predicted"/>
<dbReference type="Gene3D" id="2.10.220.10">
    <property type="entry name" value="Hormone Receptor, Insulin-like Growth Factor Receptor 1, Chain A, domain 2"/>
    <property type="match status" value="1"/>
</dbReference>
<protein>
    <recommendedName>
        <fullName evidence="2">receptor protein-tyrosine kinase</fullName>
        <ecNumber evidence="2">2.7.10.1</ecNumber>
    </recommendedName>
</protein>
<dbReference type="OrthoDB" id="6612654at2759"/>
<evidence type="ECO:0000256" key="8">
    <source>
        <dbReference type="ARBA" id="ARBA00022840"/>
    </source>
</evidence>
<keyword evidence="8" id="KW-0067">ATP-binding</keyword>
<feature type="domain" description="Furin-like cysteine-rich" evidence="16">
    <location>
        <begin position="250"/>
        <end position="374"/>
    </location>
</feature>
<keyword evidence="9 15" id="KW-1133">Transmembrane helix</keyword>
<feature type="domain" description="Receptor L-domain" evidence="17">
    <location>
        <begin position="395"/>
        <end position="501"/>
    </location>
</feature>
<gene>
    <name evidence="18" type="primary">INSR</name>
</gene>
<evidence type="ECO:0000256" key="14">
    <source>
        <dbReference type="ARBA" id="ARBA00051243"/>
    </source>
</evidence>
<keyword evidence="10 15" id="KW-0472">Membrane</keyword>
<evidence type="ECO:0000259" key="17">
    <source>
        <dbReference type="Pfam" id="PF01030"/>
    </source>
</evidence>
<evidence type="ECO:0000256" key="3">
    <source>
        <dbReference type="ARBA" id="ARBA00022553"/>
    </source>
</evidence>
<keyword evidence="11" id="KW-0829">Tyrosine-protein kinase</keyword>
<evidence type="ECO:0000256" key="5">
    <source>
        <dbReference type="ARBA" id="ARBA00022692"/>
    </source>
</evidence>
<keyword evidence="4" id="KW-0808">Transferase</keyword>
<dbReference type="InterPro" id="IPR036116">
    <property type="entry name" value="FN3_sf"/>
</dbReference>
<dbReference type="AlphaFoldDB" id="A0A034VA78"/>
<evidence type="ECO:0000256" key="6">
    <source>
        <dbReference type="ARBA" id="ARBA00022741"/>
    </source>
</evidence>
<evidence type="ECO:0000256" key="9">
    <source>
        <dbReference type="ARBA" id="ARBA00022989"/>
    </source>
</evidence>
<dbReference type="InterPro" id="IPR009030">
    <property type="entry name" value="Growth_fac_rcpt_cys_sf"/>
</dbReference>
<evidence type="ECO:0000256" key="2">
    <source>
        <dbReference type="ARBA" id="ARBA00011902"/>
    </source>
</evidence>